<dbReference type="AlphaFoldDB" id="A0A803NT24"/>
<dbReference type="Proteomes" id="UP000596661">
    <property type="component" value="Chromosome 2"/>
</dbReference>
<dbReference type="EnsemblPlants" id="evm.model.02.1292">
    <property type="protein sequence ID" value="cds.evm.model.02.1292"/>
    <property type="gene ID" value="evm.TU.02.1292"/>
</dbReference>
<dbReference type="Pfam" id="PF00078">
    <property type="entry name" value="RVT_1"/>
    <property type="match status" value="1"/>
</dbReference>
<dbReference type="Gramene" id="evm.model.02.1292">
    <property type="protein sequence ID" value="cds.evm.model.02.1292"/>
    <property type="gene ID" value="evm.TU.02.1292"/>
</dbReference>
<sequence>MSELRNSSILNHNSLKMRNVDLLWLKLGKYNKQRFGSLLKQVVDTQNEIDKLLNANALDVRMDEVKALELKLDDLMNREKLYWKQRSRSEWMIARDRNMKYFHNKASVKKKKNAITEIMTEFGQKLCLEEEIVGEVRVIVDYVTTPEYTFLINGRPKGRVILTRGLRQGCPLSPYLFLFCAESLSSLFSLEEARTELIRFRCYRSRSRVTHLFFADDSLVFGKANGGDSETIKCGSRWGYESFRVDISGYA</sequence>
<dbReference type="OMA" id="SEWMIAR"/>
<organism evidence="2 3">
    <name type="scientific">Cannabis sativa</name>
    <name type="common">Hemp</name>
    <name type="synonym">Marijuana</name>
    <dbReference type="NCBI Taxonomy" id="3483"/>
    <lineage>
        <taxon>Eukaryota</taxon>
        <taxon>Viridiplantae</taxon>
        <taxon>Streptophyta</taxon>
        <taxon>Embryophyta</taxon>
        <taxon>Tracheophyta</taxon>
        <taxon>Spermatophyta</taxon>
        <taxon>Magnoliopsida</taxon>
        <taxon>eudicotyledons</taxon>
        <taxon>Gunneridae</taxon>
        <taxon>Pentapetalae</taxon>
        <taxon>rosids</taxon>
        <taxon>fabids</taxon>
        <taxon>Rosales</taxon>
        <taxon>Cannabaceae</taxon>
        <taxon>Cannabis</taxon>
    </lineage>
</organism>
<keyword evidence="3" id="KW-1185">Reference proteome</keyword>
<evidence type="ECO:0000313" key="3">
    <source>
        <dbReference type="Proteomes" id="UP000596661"/>
    </source>
</evidence>
<dbReference type="InterPro" id="IPR000477">
    <property type="entry name" value="RT_dom"/>
</dbReference>
<evidence type="ECO:0000259" key="1">
    <source>
        <dbReference type="Pfam" id="PF00078"/>
    </source>
</evidence>
<reference evidence="2" key="1">
    <citation type="submission" date="2018-11" db="EMBL/GenBank/DDBJ databases">
        <authorList>
            <person name="Grassa J C."/>
        </authorList>
    </citation>
    <scope>NUCLEOTIDE SEQUENCE [LARGE SCALE GENOMIC DNA]</scope>
</reference>
<protein>
    <recommendedName>
        <fullName evidence="1">Reverse transcriptase domain-containing protein</fullName>
    </recommendedName>
</protein>
<proteinExistence type="predicted"/>
<feature type="domain" description="Reverse transcriptase" evidence="1">
    <location>
        <begin position="143"/>
        <end position="224"/>
    </location>
</feature>
<name>A0A803NT24_CANSA</name>
<dbReference type="EMBL" id="UZAU01000173">
    <property type="status" value="NOT_ANNOTATED_CDS"/>
    <property type="molecule type" value="Genomic_DNA"/>
</dbReference>
<accession>A0A803NT24</accession>
<evidence type="ECO:0000313" key="2">
    <source>
        <dbReference type="EnsemblPlants" id="cds.evm.model.02.1292"/>
    </source>
</evidence>
<reference evidence="2" key="2">
    <citation type="submission" date="2021-03" db="UniProtKB">
        <authorList>
            <consortium name="EnsemblPlants"/>
        </authorList>
    </citation>
    <scope>IDENTIFICATION</scope>
</reference>